<reference evidence="2" key="1">
    <citation type="submission" date="2017-02" db="EMBL/GenBank/DDBJ databases">
        <authorList>
            <person name="Varghese N."/>
            <person name="Submissions S."/>
        </authorList>
    </citation>
    <scope>NUCLEOTIDE SEQUENCE [LARGE SCALE GENOMIC DNA]</scope>
    <source>
        <strain evidence="2">DSM 24091</strain>
    </source>
</reference>
<accession>A0A1T5AUR6</accession>
<dbReference type="AlphaFoldDB" id="A0A1T5AUR6"/>
<dbReference type="STRING" id="1513896.SAMN05660841_00194"/>
<evidence type="ECO:0000313" key="1">
    <source>
        <dbReference type="EMBL" id="SKB38722.1"/>
    </source>
</evidence>
<gene>
    <name evidence="1" type="ORF">SAMN05660841_00194</name>
</gene>
<sequence length="58" mass="6506">MQIMLTQATKRITQDYGIKAFPTKVLIDNKGNIVAKFVGDDGITMESLFEKLMNKKGN</sequence>
<organism evidence="1 2">
    <name type="scientific">Sphingobacterium nematocida</name>
    <dbReference type="NCBI Taxonomy" id="1513896"/>
    <lineage>
        <taxon>Bacteria</taxon>
        <taxon>Pseudomonadati</taxon>
        <taxon>Bacteroidota</taxon>
        <taxon>Sphingobacteriia</taxon>
        <taxon>Sphingobacteriales</taxon>
        <taxon>Sphingobacteriaceae</taxon>
        <taxon>Sphingobacterium</taxon>
    </lineage>
</organism>
<proteinExistence type="predicted"/>
<dbReference type="InterPro" id="IPR036249">
    <property type="entry name" value="Thioredoxin-like_sf"/>
</dbReference>
<evidence type="ECO:0000313" key="2">
    <source>
        <dbReference type="Proteomes" id="UP000190150"/>
    </source>
</evidence>
<dbReference type="SUPFAM" id="SSF52833">
    <property type="entry name" value="Thioredoxin-like"/>
    <property type="match status" value="1"/>
</dbReference>
<protein>
    <submittedName>
        <fullName evidence="1">Uncharacterized protein</fullName>
    </submittedName>
</protein>
<name>A0A1T5AUR6_9SPHI</name>
<dbReference type="Gene3D" id="3.40.30.10">
    <property type="entry name" value="Glutaredoxin"/>
    <property type="match status" value="1"/>
</dbReference>
<dbReference type="EMBL" id="FUZF01000001">
    <property type="protein sequence ID" value="SKB38722.1"/>
    <property type="molecule type" value="Genomic_DNA"/>
</dbReference>
<dbReference type="Proteomes" id="UP000190150">
    <property type="component" value="Unassembled WGS sequence"/>
</dbReference>
<keyword evidence="2" id="KW-1185">Reference proteome</keyword>